<dbReference type="OrthoDB" id="2985529at2"/>
<dbReference type="InterPro" id="IPR025667">
    <property type="entry name" value="SprB_repeat"/>
</dbReference>
<dbReference type="EMBL" id="FUZU01000001">
    <property type="protein sequence ID" value="SKC59389.1"/>
    <property type="molecule type" value="Genomic_DNA"/>
</dbReference>
<evidence type="ECO:0000256" key="1">
    <source>
        <dbReference type="SAM" id="SignalP"/>
    </source>
</evidence>
<accession>A0A1T5K7F5</accession>
<dbReference type="Pfam" id="PF13573">
    <property type="entry name" value="SprB"/>
    <property type="match status" value="1"/>
</dbReference>
<evidence type="ECO:0000313" key="2">
    <source>
        <dbReference type="EMBL" id="SKC59389.1"/>
    </source>
</evidence>
<dbReference type="Proteomes" id="UP000190961">
    <property type="component" value="Unassembled WGS sequence"/>
</dbReference>
<name>A0A1T5K7F5_9BACT</name>
<organism evidence="2 3">
    <name type="scientific">Ohtaekwangia koreensis</name>
    <dbReference type="NCBI Taxonomy" id="688867"/>
    <lineage>
        <taxon>Bacteria</taxon>
        <taxon>Pseudomonadati</taxon>
        <taxon>Bacteroidota</taxon>
        <taxon>Cytophagia</taxon>
        <taxon>Cytophagales</taxon>
        <taxon>Fulvivirgaceae</taxon>
        <taxon>Ohtaekwangia</taxon>
    </lineage>
</organism>
<dbReference type="STRING" id="688867.SAMN05660236_1880"/>
<protein>
    <submittedName>
        <fullName evidence="2">SprB repeat-containing protein</fullName>
    </submittedName>
</protein>
<keyword evidence="3" id="KW-1185">Reference proteome</keyword>
<keyword evidence="1" id="KW-0732">Signal</keyword>
<feature type="chain" id="PRO_5012278765" evidence="1">
    <location>
        <begin position="24"/>
        <end position="745"/>
    </location>
</feature>
<gene>
    <name evidence="2" type="ORF">SAMN05660236_1880</name>
</gene>
<dbReference type="RefSeq" id="WP_079686391.1">
    <property type="nucleotide sequence ID" value="NZ_FUZU01000001.1"/>
</dbReference>
<feature type="signal peptide" evidence="1">
    <location>
        <begin position="1"/>
        <end position="23"/>
    </location>
</feature>
<proteinExistence type="predicted"/>
<reference evidence="2 3" key="1">
    <citation type="submission" date="2017-02" db="EMBL/GenBank/DDBJ databases">
        <authorList>
            <person name="Peterson S.W."/>
        </authorList>
    </citation>
    <scope>NUCLEOTIDE SEQUENCE [LARGE SCALE GENOMIC DNA]</scope>
    <source>
        <strain evidence="2 3">DSM 25262</strain>
    </source>
</reference>
<evidence type="ECO:0000313" key="3">
    <source>
        <dbReference type="Proteomes" id="UP000190961"/>
    </source>
</evidence>
<sequence>MRKVLVVISFLAGLWGNWFTAGAQTLYPAAWTDKINVLVNADNSISKTVSGTEYNAGAASENILAAGVDGYVSFTYTTNTANAYMVSLTPLNIQPEFQFSLYSIYILSNGAMAIYEQNTLVSGYTTLVSGDVIKIAREAGEIKYYRNATLLRTASSVYSSSHLRADISVRSGKVPPISCSFNRKLIAKPTMQYPDFNNNNGAISLVVEGGDAPFTYQWSSGEQTAAISNKPRGTYSVTITDASNRTFSTAYSLGFPIGWKNLDKAVVNSNNTLTRTVTTKALDANASSLNILPVGEDGWIEFTITDPSAAYMIGFTNADVHSTIEYLRYAIYVNEPGGIYVYESNVSGGFFGNIVKGDVLRISREGTQIVYYKNGVPFRTVTGPADKPLYIADVSIYSNAGPLPQVTASFEKQIQFKPVFTLPDKNNNGGKIALAIDGAYNPSTVQWSTGESIATIQDKGKGIYSATVSDASGRSSSRTYTLGFPVYWSDLQKATLQADGSIVKSATNQSYDAGAISANRLLPGEEGSVEIVLNRADSKTQFVIGLARYNTSTNYPATDYGYMLHSNGNVYIYEGSSGVLQLPFKEGCVLKISREGGFIKYYYDGNLVRSVATTPSWELYVDCSLFLGTVPMVTATFNYVSNTYYAIANGNWNSIGVWSTTEGGGAASRVPTYGDFVNVKGRLININTRVYCKSLKITAEEPNTGIIVDGSAASLVLEEIKMKGNGNTAAQQVLQVKNSATLKIQ</sequence>
<dbReference type="AlphaFoldDB" id="A0A1T5K7F5"/>
<dbReference type="Gene3D" id="2.60.40.740">
    <property type="match status" value="1"/>
</dbReference>